<evidence type="ECO:0000256" key="7">
    <source>
        <dbReference type="PIRSR" id="PIRSR606710-2"/>
    </source>
</evidence>
<keyword evidence="12" id="KW-1185">Reference proteome</keyword>
<dbReference type="PANTHER" id="PTHR43301">
    <property type="entry name" value="ARABINAN ENDO-1,5-ALPHA-L-ARABINOSIDASE"/>
    <property type="match status" value="1"/>
</dbReference>
<keyword evidence="10" id="KW-0732">Signal</keyword>
<sequence length="370" mass="41585">MMLTINRVVAVVVYLSVGLTTARLPDDINDGQSPEPTHSAGGWPNPEPMDGPIPNNNKPQTMDPTVIRREDGKLFLYHTAKNGSVWTADSLYGPWKHEGNAHLPEFGGAPSIHKVDDTYYMFYNNHEFDYRTIGIMNEAAQTWYHGANVRVASSKTLMPTEWTQHGRLEIDWAMRYNILDASLLTAGHGDHRRLLFTFGSYQRGIFQLPLADPPTKIAHGANDRITHLANNVTKAISGGPTEGAFVFKWKEYYYLFYSSGRCCVQPKTREWLGRGDVYKVMVCRSKDPRKGYVDDQGVDCANDSGGKEILGTHDNIWAPGGQGVMVDDEAGGPIIYYHYVPYDQETDTKQKAYHFGWNKLDFSSGWPVVI</sequence>
<evidence type="ECO:0000256" key="2">
    <source>
        <dbReference type="ARBA" id="ARBA00009865"/>
    </source>
</evidence>
<comment type="caution">
    <text evidence="11">The sequence shown here is derived from an EMBL/GenBank/DDBJ whole genome shotgun (WGS) entry which is preliminary data.</text>
</comment>
<dbReference type="GO" id="GO:0005975">
    <property type="term" value="P:carbohydrate metabolic process"/>
    <property type="evidence" value="ECO:0007669"/>
    <property type="project" value="InterPro"/>
</dbReference>
<comment type="pathway">
    <text evidence="1">Glycan metabolism; L-arabinan degradation.</text>
</comment>
<dbReference type="Pfam" id="PF04616">
    <property type="entry name" value="Glyco_hydro_43"/>
    <property type="match status" value="1"/>
</dbReference>
<evidence type="ECO:0000256" key="8">
    <source>
        <dbReference type="RuleBase" id="RU361187"/>
    </source>
</evidence>
<evidence type="ECO:0000256" key="10">
    <source>
        <dbReference type="SAM" id="SignalP"/>
    </source>
</evidence>
<dbReference type="InterPro" id="IPR050727">
    <property type="entry name" value="GH43_arabinanases"/>
</dbReference>
<dbReference type="SUPFAM" id="SSF75005">
    <property type="entry name" value="Arabinanase/levansucrase/invertase"/>
    <property type="match status" value="1"/>
</dbReference>
<evidence type="ECO:0000256" key="4">
    <source>
        <dbReference type="ARBA" id="ARBA00023295"/>
    </source>
</evidence>
<evidence type="ECO:0000256" key="1">
    <source>
        <dbReference type="ARBA" id="ARBA00004834"/>
    </source>
</evidence>
<evidence type="ECO:0000256" key="6">
    <source>
        <dbReference type="PIRSR" id="PIRSR606710-1"/>
    </source>
</evidence>
<accession>A0AAI8YFG8</accession>
<reference evidence="11" key="1">
    <citation type="submission" date="2023-10" db="EMBL/GenBank/DDBJ databases">
        <authorList>
            <person name="Hackl T."/>
        </authorList>
    </citation>
    <scope>NUCLEOTIDE SEQUENCE</scope>
</reference>
<feature type="signal peptide" evidence="10">
    <location>
        <begin position="1"/>
        <end position="22"/>
    </location>
</feature>
<evidence type="ECO:0000313" key="12">
    <source>
        <dbReference type="Proteomes" id="UP001295740"/>
    </source>
</evidence>
<dbReference type="Proteomes" id="UP001295740">
    <property type="component" value="Unassembled WGS sequence"/>
</dbReference>
<keyword evidence="4 8" id="KW-0326">Glycosidase</keyword>
<evidence type="ECO:0000256" key="3">
    <source>
        <dbReference type="ARBA" id="ARBA00022801"/>
    </source>
</evidence>
<feature type="active site" description="Proton donor" evidence="6">
    <location>
        <position position="242"/>
    </location>
</feature>
<evidence type="ECO:0000256" key="5">
    <source>
        <dbReference type="ARBA" id="ARBA00042202"/>
    </source>
</evidence>
<keyword evidence="3 8" id="KW-0378">Hydrolase</keyword>
<dbReference type="AlphaFoldDB" id="A0AAI8YFG8"/>
<dbReference type="InterPro" id="IPR023296">
    <property type="entry name" value="Glyco_hydro_beta-prop_sf"/>
</dbReference>
<gene>
    <name evidence="11" type="ORF">KHLLAP_LOCUS3284</name>
</gene>
<dbReference type="GO" id="GO:0004553">
    <property type="term" value="F:hydrolase activity, hydrolyzing O-glycosyl compounds"/>
    <property type="evidence" value="ECO:0007669"/>
    <property type="project" value="InterPro"/>
</dbReference>
<protein>
    <recommendedName>
        <fullName evidence="5">Endo-1,5-alpha-L-arabinanase A</fullName>
    </recommendedName>
</protein>
<name>A0AAI8YFG8_9PEZI</name>
<feature type="active site" description="Proton acceptor" evidence="6">
    <location>
        <position position="63"/>
    </location>
</feature>
<organism evidence="11 12">
    <name type="scientific">Anthostomella pinea</name>
    <dbReference type="NCBI Taxonomy" id="933095"/>
    <lineage>
        <taxon>Eukaryota</taxon>
        <taxon>Fungi</taxon>
        <taxon>Dikarya</taxon>
        <taxon>Ascomycota</taxon>
        <taxon>Pezizomycotina</taxon>
        <taxon>Sordariomycetes</taxon>
        <taxon>Xylariomycetidae</taxon>
        <taxon>Xylariales</taxon>
        <taxon>Xylariaceae</taxon>
        <taxon>Anthostomella</taxon>
    </lineage>
</organism>
<dbReference type="PANTHER" id="PTHR43301:SF3">
    <property type="entry name" value="ARABINAN ENDO-1,5-ALPHA-L-ARABINOSIDASE A-RELATED"/>
    <property type="match status" value="1"/>
</dbReference>
<dbReference type="EMBL" id="CAUWAG010000004">
    <property type="protein sequence ID" value="CAJ2502816.1"/>
    <property type="molecule type" value="Genomic_DNA"/>
</dbReference>
<evidence type="ECO:0000313" key="11">
    <source>
        <dbReference type="EMBL" id="CAJ2502816.1"/>
    </source>
</evidence>
<dbReference type="InterPro" id="IPR006710">
    <property type="entry name" value="Glyco_hydro_43"/>
</dbReference>
<feature type="site" description="Important for catalytic activity, responsible for pKa modulation of the active site Glu and correct orientation of both the proton donor and substrate" evidence="7">
    <location>
        <position position="180"/>
    </location>
</feature>
<comment type="similarity">
    <text evidence="2 8">Belongs to the glycosyl hydrolase 43 family.</text>
</comment>
<feature type="chain" id="PRO_5042486754" description="Endo-1,5-alpha-L-arabinanase A" evidence="10">
    <location>
        <begin position="23"/>
        <end position="370"/>
    </location>
</feature>
<proteinExistence type="inferred from homology"/>
<feature type="compositionally biased region" description="Polar residues" evidence="9">
    <location>
        <begin position="54"/>
        <end position="63"/>
    </location>
</feature>
<evidence type="ECO:0000256" key="9">
    <source>
        <dbReference type="SAM" id="MobiDB-lite"/>
    </source>
</evidence>
<dbReference type="Gene3D" id="2.115.10.20">
    <property type="entry name" value="Glycosyl hydrolase domain, family 43"/>
    <property type="match status" value="1"/>
</dbReference>
<feature type="region of interest" description="Disordered" evidence="9">
    <location>
        <begin position="24"/>
        <end position="63"/>
    </location>
</feature>